<dbReference type="Proteomes" id="UP000092482">
    <property type="component" value="Chromosome"/>
</dbReference>
<dbReference type="InterPro" id="IPR029058">
    <property type="entry name" value="AB_hydrolase_fold"/>
</dbReference>
<dbReference type="Gene3D" id="3.40.50.1820">
    <property type="entry name" value="alpha/beta hydrolase"/>
    <property type="match status" value="1"/>
</dbReference>
<keyword evidence="2 5" id="KW-0732">Signal</keyword>
<evidence type="ECO:0000313" key="7">
    <source>
        <dbReference type="EMBL" id="ANS78872.1"/>
    </source>
</evidence>
<dbReference type="EMBL" id="CP014989">
    <property type="protein sequence ID" value="ANS78872.1"/>
    <property type="molecule type" value="Genomic_DNA"/>
</dbReference>
<evidence type="ECO:0000256" key="1">
    <source>
        <dbReference type="ARBA" id="ARBA00010088"/>
    </source>
</evidence>
<feature type="signal peptide" evidence="5">
    <location>
        <begin position="1"/>
        <end position="24"/>
    </location>
</feature>
<dbReference type="InterPro" id="IPR051601">
    <property type="entry name" value="Serine_prot/Carboxylest_S33"/>
</dbReference>
<evidence type="ECO:0000256" key="4">
    <source>
        <dbReference type="SAM" id="MobiDB-lite"/>
    </source>
</evidence>
<proteinExistence type="inferred from homology"/>
<keyword evidence="7" id="KW-0645">Protease</keyword>
<name>A0A1B1NBS3_9MICO</name>
<feature type="domain" description="Peptidase S33 tripeptidyl aminopeptidase-like C-terminal" evidence="6">
    <location>
        <begin position="426"/>
        <end position="526"/>
    </location>
</feature>
<gene>
    <name evidence="7" type="ORF">SGUI_1476</name>
</gene>
<dbReference type="InterPro" id="IPR013595">
    <property type="entry name" value="Pept_S33_TAP-like_C"/>
</dbReference>
<feature type="compositionally biased region" description="Low complexity" evidence="4">
    <location>
        <begin position="37"/>
        <end position="57"/>
    </location>
</feature>
<dbReference type="RefSeq" id="WP_066638275.1">
    <property type="nucleotide sequence ID" value="NZ_CP014989.1"/>
</dbReference>
<keyword evidence="8" id="KW-1185">Reference proteome</keyword>
<dbReference type="OrthoDB" id="3252468at2"/>
<dbReference type="STRING" id="1758689.SGUI_1476"/>
<dbReference type="PANTHER" id="PTHR43248">
    <property type="entry name" value="2-SUCCINYL-6-HYDROXY-2,4-CYCLOHEXADIENE-1-CARBOXYLATE SYNTHASE"/>
    <property type="match status" value="1"/>
</dbReference>
<dbReference type="PROSITE" id="PS51257">
    <property type="entry name" value="PROKAR_LIPOPROTEIN"/>
    <property type="match status" value="1"/>
</dbReference>
<evidence type="ECO:0000259" key="6">
    <source>
        <dbReference type="Pfam" id="PF08386"/>
    </source>
</evidence>
<dbReference type="GO" id="GO:0008233">
    <property type="term" value="F:peptidase activity"/>
    <property type="evidence" value="ECO:0007669"/>
    <property type="project" value="UniProtKB-KW"/>
</dbReference>
<dbReference type="GO" id="GO:0006508">
    <property type="term" value="P:proteolysis"/>
    <property type="evidence" value="ECO:0007669"/>
    <property type="project" value="UniProtKB-KW"/>
</dbReference>
<evidence type="ECO:0000256" key="2">
    <source>
        <dbReference type="ARBA" id="ARBA00022729"/>
    </source>
</evidence>
<protein>
    <submittedName>
        <fullName evidence="7">Putative exported protease</fullName>
    </submittedName>
</protein>
<dbReference type="Pfam" id="PF08386">
    <property type="entry name" value="Abhydrolase_4"/>
    <property type="match status" value="1"/>
</dbReference>
<dbReference type="KEGG" id="serj:SGUI_1476"/>
<evidence type="ECO:0000256" key="3">
    <source>
        <dbReference type="ARBA" id="ARBA00022801"/>
    </source>
</evidence>
<sequence length="526" mass="55194">MGSLVRTSTTVRMVAGLSAFSLLAACTPGQQEEQEQEGQTSSADAAPEAGAASTPLAQGAPEGLEEFYSQELTWSSCEGDFECASLTVPVDYEEPDGQTIDLALLRSAASGDTLGSLVVNPGGPGGSGVDYAKLSGMAVSSEVLEAYDVVGFDPRGVARSAPITCFEDEQMDEFLSSDPSPDDATEEEASEQLVEDFAQACEERAPDLLGHVSTVEAARDMDVLRAALGDEQLSYLGASYGTFLGTTYAALFPDRVGRMVLDGAIEPDLSGLEMGLGQAEGFERATRAYVEDCVAGGECPLGSDVESAMARIPAFLDELDAAPLPVEGDAASVLTEGWGMYGIIVAMYDENAWPVLSQAFEQAFAGDGTMLMYLANLYASRGSDGSYEGNGMQSIYAVNCLDRPASAEEEDLDSAAVEQQFEEVSPTWGRYLAGEGACGVWPVQATETVEDYSAPGADPILVIGTTRDPATPYEWAEGLADTLDSGVLLTYDGDGHTAYGRSNECIDDAVDAYLLEGTVPADGTTC</sequence>
<dbReference type="AlphaFoldDB" id="A0A1B1NBS3"/>
<feature type="region of interest" description="Disordered" evidence="4">
    <location>
        <begin position="28"/>
        <end position="57"/>
    </location>
</feature>
<organism evidence="7 8">
    <name type="scientific">Serinicoccus hydrothermalis</name>
    <dbReference type="NCBI Taxonomy" id="1758689"/>
    <lineage>
        <taxon>Bacteria</taxon>
        <taxon>Bacillati</taxon>
        <taxon>Actinomycetota</taxon>
        <taxon>Actinomycetes</taxon>
        <taxon>Micrococcales</taxon>
        <taxon>Ornithinimicrobiaceae</taxon>
        <taxon>Serinicoccus</taxon>
    </lineage>
</organism>
<evidence type="ECO:0000313" key="8">
    <source>
        <dbReference type="Proteomes" id="UP000092482"/>
    </source>
</evidence>
<comment type="similarity">
    <text evidence="1">Belongs to the peptidase S33 family.</text>
</comment>
<feature type="chain" id="PRO_5039560497" evidence="5">
    <location>
        <begin position="25"/>
        <end position="526"/>
    </location>
</feature>
<keyword evidence="3" id="KW-0378">Hydrolase</keyword>
<accession>A0A1B1NBS3</accession>
<dbReference type="PATRIC" id="fig|1758689.4.peg.1520"/>
<evidence type="ECO:0000256" key="5">
    <source>
        <dbReference type="SAM" id="SignalP"/>
    </source>
</evidence>
<dbReference type="SUPFAM" id="SSF53474">
    <property type="entry name" value="alpha/beta-Hydrolases"/>
    <property type="match status" value="1"/>
</dbReference>
<reference evidence="7 8" key="1">
    <citation type="submission" date="2016-03" db="EMBL/GenBank/DDBJ databases">
        <title>Shallow-sea hydrothermal system.</title>
        <authorList>
            <person name="Tang K."/>
        </authorList>
    </citation>
    <scope>NUCLEOTIDE SEQUENCE [LARGE SCALE GENOMIC DNA]</scope>
    <source>
        <strain evidence="7 8">JLT9</strain>
    </source>
</reference>
<dbReference type="PANTHER" id="PTHR43248:SF29">
    <property type="entry name" value="TRIPEPTIDYL AMINOPEPTIDASE"/>
    <property type="match status" value="1"/>
</dbReference>